<dbReference type="EMBL" id="JAVDQK010000001">
    <property type="protein sequence ID" value="MDR6216552.1"/>
    <property type="molecule type" value="Genomic_DNA"/>
</dbReference>
<gene>
    <name evidence="2" type="ORF">J2Y00_000101</name>
</gene>
<evidence type="ECO:0000313" key="3">
    <source>
        <dbReference type="Proteomes" id="UP001185331"/>
    </source>
</evidence>
<dbReference type="SUPFAM" id="SSF103032">
    <property type="entry name" value="Hypothetical protein YwqG"/>
    <property type="match status" value="1"/>
</dbReference>
<dbReference type="Gene3D" id="2.30.320.10">
    <property type="entry name" value="YwqG-like"/>
    <property type="match status" value="1"/>
</dbReference>
<reference evidence="2" key="1">
    <citation type="submission" date="2023-07" db="EMBL/GenBank/DDBJ databases">
        <title>Sorghum-associated microbial communities from plants grown in Nebraska, USA.</title>
        <authorList>
            <person name="Schachtman D."/>
        </authorList>
    </citation>
    <scope>NUCLEOTIDE SEQUENCE</scope>
    <source>
        <strain evidence="2">BE330</strain>
    </source>
</reference>
<proteinExistence type="predicted"/>
<dbReference type="PANTHER" id="PTHR36436">
    <property type="entry name" value="SLL5081 PROTEIN"/>
    <property type="match status" value="1"/>
</dbReference>
<dbReference type="SMART" id="SM00773">
    <property type="entry name" value="WGR"/>
    <property type="match status" value="1"/>
</dbReference>
<dbReference type="InterPro" id="IPR036930">
    <property type="entry name" value="WGR_dom_sf"/>
</dbReference>
<dbReference type="Pfam" id="PF09234">
    <property type="entry name" value="DUF1963"/>
    <property type="match status" value="1"/>
</dbReference>
<dbReference type="CDD" id="cd07996">
    <property type="entry name" value="WGR_MMR_like"/>
    <property type="match status" value="1"/>
</dbReference>
<keyword evidence="2" id="KW-0238">DNA-binding</keyword>
<feature type="domain" description="WGR" evidence="1">
    <location>
        <begin position="1"/>
        <end position="87"/>
    </location>
</feature>
<dbReference type="PANTHER" id="PTHR36436:SF6">
    <property type="entry name" value="SLL5081 PROTEIN"/>
    <property type="match status" value="1"/>
</dbReference>
<dbReference type="InterPro" id="IPR015315">
    <property type="entry name" value="DUF1963"/>
</dbReference>
<dbReference type="Pfam" id="PF05406">
    <property type="entry name" value="WGR"/>
    <property type="match status" value="1"/>
</dbReference>
<dbReference type="InterPro" id="IPR049809">
    <property type="entry name" value="YehF/YfeS-like_WGR"/>
</dbReference>
<comment type="caution">
    <text evidence="2">The sequence shown here is derived from an EMBL/GenBank/DDBJ whole genome shotgun (WGS) entry which is preliminary data.</text>
</comment>
<dbReference type="Proteomes" id="UP001185331">
    <property type="component" value="Unassembled WGS sequence"/>
</dbReference>
<organism evidence="2 3">
    <name type="scientific">Deinococcus soli</name>
    <name type="common">ex Cha et al. 2016</name>
    <dbReference type="NCBI Taxonomy" id="1309411"/>
    <lineage>
        <taxon>Bacteria</taxon>
        <taxon>Thermotogati</taxon>
        <taxon>Deinococcota</taxon>
        <taxon>Deinococci</taxon>
        <taxon>Deinococcales</taxon>
        <taxon>Deinococcaceae</taxon>
        <taxon>Deinococcus</taxon>
    </lineage>
</organism>
<name>A0AAE3X836_9DEIO</name>
<evidence type="ECO:0000313" key="2">
    <source>
        <dbReference type="EMBL" id="MDR6216552.1"/>
    </source>
</evidence>
<protein>
    <submittedName>
        <fullName evidence="2">Uncharacterized protein YwqG/predicted DNA-binding WGR domain protein</fullName>
    </submittedName>
</protein>
<dbReference type="InterPro" id="IPR035948">
    <property type="entry name" value="YwqG-like_sf"/>
</dbReference>
<dbReference type="PROSITE" id="PS51977">
    <property type="entry name" value="WGR"/>
    <property type="match status" value="1"/>
</dbReference>
<dbReference type="RefSeq" id="WP_309850385.1">
    <property type="nucleotide sequence ID" value="NZ_JAVDQJ010000002.1"/>
</dbReference>
<dbReference type="InterPro" id="IPR008893">
    <property type="entry name" value="WGR_domain"/>
</dbReference>
<dbReference type="SUPFAM" id="SSF142921">
    <property type="entry name" value="WGR domain-like"/>
    <property type="match status" value="1"/>
</dbReference>
<sequence length="348" mass="38731">MDSQVTYMELSEGREHKFYEVTVAGAVLTIRYGRIGTEGQSKTITAAAPAEATREATKKLAEKRRKGYADAVPGQTARKAVEKPRVRLHRTLEPYRAQIEATLKPVMFLTLHDSQPGPMGSMVGGTPYRRQGESWPAAPDGTPMTFLAQLNFAELPKLLGFPTSGLLQFFIGTNDLYGCDFMRPGRANPAVYEVRWIPQPVTDLFLLDDTTPDHAGEYSPLPAGRGMGITGELAEHPMSDRDRLFTQAIGIDFLDEGSSPDEDLSKGEWLEERYDEATLFGHQVGGHPTFTQEDPRLPDDPRVLLFQLDSDWQRGVMWGDSGIANFFIHPADLARGDFSRVAYNWDCC</sequence>
<accession>A0AAE3X836</accession>
<dbReference type="Gene3D" id="2.20.140.10">
    <property type="entry name" value="WGR domain"/>
    <property type="match status" value="1"/>
</dbReference>
<dbReference type="GO" id="GO:0003677">
    <property type="term" value="F:DNA binding"/>
    <property type="evidence" value="ECO:0007669"/>
    <property type="project" value="UniProtKB-KW"/>
</dbReference>
<dbReference type="AlphaFoldDB" id="A0AAE3X836"/>
<evidence type="ECO:0000259" key="1">
    <source>
        <dbReference type="PROSITE" id="PS51977"/>
    </source>
</evidence>